<organism evidence="4">
    <name type="scientific">freshwater metagenome</name>
    <dbReference type="NCBI Taxonomy" id="449393"/>
    <lineage>
        <taxon>unclassified sequences</taxon>
        <taxon>metagenomes</taxon>
        <taxon>ecological metagenomes</taxon>
    </lineage>
</organism>
<protein>
    <submittedName>
        <fullName evidence="4">Unannotated protein</fullName>
    </submittedName>
</protein>
<dbReference type="Pfam" id="PF00106">
    <property type="entry name" value="adh_short"/>
    <property type="match status" value="1"/>
</dbReference>
<dbReference type="SUPFAM" id="SSF51735">
    <property type="entry name" value="NAD(P)-binding Rossmann-fold domains"/>
    <property type="match status" value="1"/>
</dbReference>
<dbReference type="InterPro" id="IPR036291">
    <property type="entry name" value="NAD(P)-bd_dom_sf"/>
</dbReference>
<accession>A0A6J6Z2Z0</accession>
<dbReference type="InterPro" id="IPR057326">
    <property type="entry name" value="KR_dom"/>
</dbReference>
<evidence type="ECO:0000256" key="2">
    <source>
        <dbReference type="ARBA" id="ARBA00023002"/>
    </source>
</evidence>
<comment type="similarity">
    <text evidence="1">Belongs to the short-chain dehydrogenases/reductases (SDR) family.</text>
</comment>
<dbReference type="InterPro" id="IPR051687">
    <property type="entry name" value="Peroxisomal_Beta-Oxidation"/>
</dbReference>
<dbReference type="PRINTS" id="PR00080">
    <property type="entry name" value="SDRFAMILY"/>
</dbReference>
<dbReference type="PRINTS" id="PR00081">
    <property type="entry name" value="GDHRDH"/>
</dbReference>
<dbReference type="Gene3D" id="3.40.50.720">
    <property type="entry name" value="NAD(P)-binding Rossmann-like Domain"/>
    <property type="match status" value="1"/>
</dbReference>
<evidence type="ECO:0000256" key="1">
    <source>
        <dbReference type="ARBA" id="ARBA00006484"/>
    </source>
</evidence>
<evidence type="ECO:0000259" key="3">
    <source>
        <dbReference type="SMART" id="SM00822"/>
    </source>
</evidence>
<feature type="domain" description="Ketoreductase" evidence="3">
    <location>
        <begin position="7"/>
        <end position="171"/>
    </location>
</feature>
<dbReference type="SMART" id="SM00822">
    <property type="entry name" value="PKS_KR"/>
    <property type="match status" value="1"/>
</dbReference>
<dbReference type="InterPro" id="IPR002347">
    <property type="entry name" value="SDR_fam"/>
</dbReference>
<proteinExistence type="inferred from homology"/>
<gene>
    <name evidence="4" type="ORF">UFOPK3001_01816</name>
</gene>
<dbReference type="GO" id="GO:0016491">
    <property type="term" value="F:oxidoreductase activity"/>
    <property type="evidence" value="ECO:0007669"/>
    <property type="project" value="UniProtKB-KW"/>
</dbReference>
<sequence>MSTLEGKRIVVTGATRGLGRGFALGLAAAGARLVVNGTNAALAEQVTEEIRAAGGTAEPVVGSVTDDSLAERLITTCVERYGGVDSVVNNAGIVRDRTLMNMTPDEFDEVIAVNLRGTWSVSRHAARAMKATGGHLLQIFSNSGFTGSIGQTNYAASKAGVMGMLYAWDVELSRFNIRTNALWPIAETDMTQVVFDMAKKRSEETGKPVPSAADLGFGTPETIAPLVVYLCSDRASHLRSQLFTFNGRKLALWSHPKETWIERKESWTLDELDAAMRNSEEKVYVVPM</sequence>
<name>A0A6J6Z2Z0_9ZZZZ</name>
<evidence type="ECO:0000313" key="4">
    <source>
        <dbReference type="EMBL" id="CAB4814863.1"/>
    </source>
</evidence>
<dbReference type="PANTHER" id="PTHR45024">
    <property type="entry name" value="DEHYDROGENASES, SHORT CHAIN"/>
    <property type="match status" value="1"/>
</dbReference>
<dbReference type="AlphaFoldDB" id="A0A6J6Z2Z0"/>
<keyword evidence="2" id="KW-0560">Oxidoreductase</keyword>
<dbReference type="PANTHER" id="PTHR45024:SF2">
    <property type="entry name" value="SCP2 DOMAIN-CONTAINING PROTEIN"/>
    <property type="match status" value="1"/>
</dbReference>
<dbReference type="FunFam" id="3.40.50.720:FF:000084">
    <property type="entry name" value="Short-chain dehydrogenase reductase"/>
    <property type="match status" value="1"/>
</dbReference>
<reference evidence="4" key="1">
    <citation type="submission" date="2020-05" db="EMBL/GenBank/DDBJ databases">
        <authorList>
            <person name="Chiriac C."/>
            <person name="Salcher M."/>
            <person name="Ghai R."/>
            <person name="Kavagutti S V."/>
        </authorList>
    </citation>
    <scope>NUCLEOTIDE SEQUENCE</scope>
</reference>
<dbReference type="EMBL" id="CAFAAJ010000133">
    <property type="protein sequence ID" value="CAB4814863.1"/>
    <property type="molecule type" value="Genomic_DNA"/>
</dbReference>